<feature type="chain" id="PRO_5008057961" evidence="2">
    <location>
        <begin position="19"/>
        <end position="428"/>
    </location>
</feature>
<keyword evidence="4" id="KW-1185">Reference proteome</keyword>
<protein>
    <submittedName>
        <fullName evidence="3">Uncharacterized protein</fullName>
    </submittedName>
</protein>
<feature type="region of interest" description="Disordered" evidence="1">
    <location>
        <begin position="338"/>
        <end position="359"/>
    </location>
</feature>
<evidence type="ECO:0000256" key="1">
    <source>
        <dbReference type="SAM" id="MobiDB-lite"/>
    </source>
</evidence>
<dbReference type="GeneID" id="28767774"/>
<accession>A0A177CBC0</accession>
<evidence type="ECO:0000256" key="2">
    <source>
        <dbReference type="SAM" id="SignalP"/>
    </source>
</evidence>
<name>A0A177CBC0_9PLEO</name>
<gene>
    <name evidence="3" type="ORF">CC84DRAFT_1249513</name>
</gene>
<feature type="compositionally biased region" description="Low complexity" evidence="1">
    <location>
        <begin position="195"/>
        <end position="217"/>
    </location>
</feature>
<dbReference type="AlphaFoldDB" id="A0A177CBC0"/>
<dbReference type="RefSeq" id="XP_018034375.1">
    <property type="nucleotide sequence ID" value="XM_018184288.1"/>
</dbReference>
<organism evidence="3 4">
    <name type="scientific">Paraphaeosphaeria sporulosa</name>
    <dbReference type="NCBI Taxonomy" id="1460663"/>
    <lineage>
        <taxon>Eukaryota</taxon>
        <taxon>Fungi</taxon>
        <taxon>Dikarya</taxon>
        <taxon>Ascomycota</taxon>
        <taxon>Pezizomycotina</taxon>
        <taxon>Dothideomycetes</taxon>
        <taxon>Pleosporomycetidae</taxon>
        <taxon>Pleosporales</taxon>
        <taxon>Massarineae</taxon>
        <taxon>Didymosphaeriaceae</taxon>
        <taxon>Paraphaeosphaeria</taxon>
    </lineage>
</organism>
<feature type="region of interest" description="Disordered" evidence="1">
    <location>
        <begin position="195"/>
        <end position="218"/>
    </location>
</feature>
<dbReference type="OrthoDB" id="3783962at2759"/>
<dbReference type="InParanoid" id="A0A177CBC0"/>
<reference evidence="3 4" key="1">
    <citation type="submission" date="2016-05" db="EMBL/GenBank/DDBJ databases">
        <title>Comparative analysis of secretome profiles of manganese(II)-oxidizing ascomycete fungi.</title>
        <authorList>
            <consortium name="DOE Joint Genome Institute"/>
            <person name="Zeiner C.A."/>
            <person name="Purvine S.O."/>
            <person name="Zink E.M."/>
            <person name="Wu S."/>
            <person name="Pasa-Tolic L."/>
            <person name="Chaput D.L."/>
            <person name="Haridas S."/>
            <person name="Grigoriev I.V."/>
            <person name="Santelli C.M."/>
            <person name="Hansel C.M."/>
        </authorList>
    </citation>
    <scope>NUCLEOTIDE SEQUENCE [LARGE SCALE GENOMIC DNA]</scope>
    <source>
        <strain evidence="3 4">AP3s5-JAC2a</strain>
    </source>
</reference>
<sequence>MVHSRLLLVFNLIHLTTAQLPTSKATSALTQPFLHPIRGDVLLPGSIFTIQWDANPAFKNITLQLWDKTSWGFARDLLSPCHPWARNPFCGTIAASAPNTGSFAWLVPNPQNGTLGFGFPRGEHAYWVKMYVEDYLQPGIGNKDPVLSYSQNFAFAREGEAAILVTVQPTATSGEGDGGPPTVFVTVAGDGTASVTGEGDVVETGTGTGTGTVEATGSRGNKTAFVTHPEKVCMKSRRPNHYRDAENAHYADVLKQHTQRPVAAQPNKETLIPPLTLTSPHHSTSNKLAEPSACTIRTRQRPPVSTAPHQICAQRGQPYGALRDGPRRIVACVGRDFSAERSRSETPRAAPELAKRGSGAAASTLTASLGLVRAAGRAKLAWMECGSGLVRDMHGRREREACSAVYTVDYTKLREQRHSFPMRRSGDV</sequence>
<feature type="signal peptide" evidence="2">
    <location>
        <begin position="1"/>
        <end position="18"/>
    </location>
</feature>
<keyword evidence="2" id="KW-0732">Signal</keyword>
<evidence type="ECO:0000313" key="4">
    <source>
        <dbReference type="Proteomes" id="UP000077069"/>
    </source>
</evidence>
<dbReference type="Proteomes" id="UP000077069">
    <property type="component" value="Unassembled WGS sequence"/>
</dbReference>
<evidence type="ECO:0000313" key="3">
    <source>
        <dbReference type="EMBL" id="OAG04010.1"/>
    </source>
</evidence>
<proteinExistence type="predicted"/>
<dbReference type="EMBL" id="KV441554">
    <property type="protein sequence ID" value="OAG04010.1"/>
    <property type="molecule type" value="Genomic_DNA"/>
</dbReference>